<evidence type="ECO:0000256" key="1">
    <source>
        <dbReference type="SAM" id="Phobius"/>
    </source>
</evidence>
<organism evidence="2 3">
    <name type="scientific">Allorhodopirellula solitaria</name>
    <dbReference type="NCBI Taxonomy" id="2527987"/>
    <lineage>
        <taxon>Bacteria</taxon>
        <taxon>Pseudomonadati</taxon>
        <taxon>Planctomycetota</taxon>
        <taxon>Planctomycetia</taxon>
        <taxon>Pirellulales</taxon>
        <taxon>Pirellulaceae</taxon>
        <taxon>Allorhodopirellula</taxon>
    </lineage>
</organism>
<dbReference type="RefSeq" id="WP_146389733.1">
    <property type="nucleotide sequence ID" value="NZ_SJPK01000001.1"/>
</dbReference>
<keyword evidence="1" id="KW-0812">Transmembrane</keyword>
<dbReference type="Proteomes" id="UP000318053">
    <property type="component" value="Unassembled WGS sequence"/>
</dbReference>
<keyword evidence="1" id="KW-0472">Membrane</keyword>
<evidence type="ECO:0000313" key="2">
    <source>
        <dbReference type="EMBL" id="TWT75282.1"/>
    </source>
</evidence>
<reference evidence="2 3" key="1">
    <citation type="submission" date="2019-02" db="EMBL/GenBank/DDBJ databases">
        <title>Deep-cultivation of Planctomycetes and their phenomic and genomic characterization uncovers novel biology.</title>
        <authorList>
            <person name="Wiegand S."/>
            <person name="Jogler M."/>
            <person name="Boedeker C."/>
            <person name="Pinto D."/>
            <person name="Vollmers J."/>
            <person name="Rivas-Marin E."/>
            <person name="Kohn T."/>
            <person name="Peeters S.H."/>
            <person name="Heuer A."/>
            <person name="Rast P."/>
            <person name="Oberbeckmann S."/>
            <person name="Bunk B."/>
            <person name="Jeske O."/>
            <person name="Meyerdierks A."/>
            <person name="Storesund J.E."/>
            <person name="Kallscheuer N."/>
            <person name="Luecker S."/>
            <person name="Lage O.M."/>
            <person name="Pohl T."/>
            <person name="Merkel B.J."/>
            <person name="Hornburger P."/>
            <person name="Mueller R.-W."/>
            <person name="Bruemmer F."/>
            <person name="Labrenz M."/>
            <person name="Spormann A.M."/>
            <person name="Op Den Camp H."/>
            <person name="Overmann J."/>
            <person name="Amann R."/>
            <person name="Jetten M.S.M."/>
            <person name="Mascher T."/>
            <person name="Medema M.H."/>
            <person name="Devos D.P."/>
            <person name="Kaster A.-K."/>
            <person name="Ovreas L."/>
            <person name="Rohde M."/>
            <person name="Galperin M.Y."/>
            <person name="Jogler C."/>
        </authorList>
    </citation>
    <scope>NUCLEOTIDE SEQUENCE [LARGE SCALE GENOMIC DNA]</scope>
    <source>
        <strain evidence="2 3">CA85</strain>
    </source>
</reference>
<dbReference type="AlphaFoldDB" id="A0A5C5YKA0"/>
<feature type="transmembrane region" description="Helical" evidence="1">
    <location>
        <begin position="330"/>
        <end position="348"/>
    </location>
</feature>
<evidence type="ECO:0000313" key="3">
    <source>
        <dbReference type="Proteomes" id="UP000318053"/>
    </source>
</evidence>
<comment type="caution">
    <text evidence="2">The sequence shown here is derived from an EMBL/GenBank/DDBJ whole genome shotgun (WGS) entry which is preliminary data.</text>
</comment>
<proteinExistence type="predicted"/>
<keyword evidence="1" id="KW-1133">Transmembrane helix</keyword>
<name>A0A5C5YKA0_9BACT</name>
<gene>
    <name evidence="2" type="ORF">CA85_05720</name>
</gene>
<dbReference type="EMBL" id="SJPK01000001">
    <property type="protein sequence ID" value="TWT75282.1"/>
    <property type="molecule type" value="Genomic_DNA"/>
</dbReference>
<protein>
    <submittedName>
        <fullName evidence="2">Uncharacterized protein</fullName>
    </submittedName>
</protein>
<accession>A0A5C5YKA0</accession>
<sequence length="355" mass="40376">MLVPQAQTCRSIVVVVFFAWQLHPRSLVLGSEDDRRVQSQAVACLKIQQRFLQSDALRNGYPDVTISTDESRYFNSSAPFSQVMVREKLGFEHGGHVIEVLPQIGSASSVEQTVSVVNDSYAFMLKAATKAPERWLINRLQLDLEDPGDFDLAEIGYLGSFKQATPDIDSHEVVRTYYLKLKVNLRDIVDGDHLTKVRYKEDESSKQFDFQLPLKPFRRGGNQITVPEDVAAVLRLDRDTCLPTQLFVSFAHESGQYEAVTDIDYQIADKRIIGKNEIHMLTIQRPDSADKVYKMERRIRYDYDAIPRQEFTLSHYGLPEPGGRAWTANWLFWVSGVLAVACAAVLILKNYKNLP</sequence>
<keyword evidence="3" id="KW-1185">Reference proteome</keyword>